<feature type="compositionally biased region" description="Polar residues" evidence="1">
    <location>
        <begin position="571"/>
        <end position="581"/>
    </location>
</feature>
<name>A0A0S4J5P6_BODSA</name>
<sequence length="741" mass="82046">MERPLSPSTLVSAALPTQVLVPSIDLSAFVRCIQTLEARIGQLEATTIVLQKENKRLTDMNTEMSHQTLVSQDQYASLYETVHAGLTQVTILQNASYAKTQAVEDFAKVHHQIDLLKEETARLETAKIDAASNVLETRVEHTSTECTSKMLAKFEKESREWTIYQLGIAEERITKLTATKLGESDAKVDQKLLSMQGSVDEVTFKEAMMRKDVDAQATASTNALRNFAGKLETHEKHLDIAEENLYSQIDVVRRKFEVFLEHCFGISWPSILNGIAMTSTLLRLDARKSLSEAPSELTFRRGGTKLRRLMENLRDWRRLQSVNARIVLGMGDITKKLENSDEQLELTTQQRLQLRRTEDAALEQQHRNELEAQFQLLAEYMALLSNPDRKEVDAGVLAHPAVQALRHMLGAPLFAHIRASLSTEVRQSMSLSKEEFGQEYSNQLALVNKELRGKATLSGLEDTIREFASRTLKVQLEGIEKNVKTVLDTYVTEATLMELMSSKADGLILERKANDADVQAALDKVREDMEALNLRTHTELQLQMIERIADLSRELPAAAKRSDSKKHGMSDSHSQGASANVQSLTGSKLGNRCLSCNQEVSPAAATGSAEGGQGQVMRGNATRASSNVKQQQADDDNNDYIQISTGLHHHRSPSHDDEFSANLNSAVESSSVDGVNAVGEAVQTSGGHGGGVDPRPNTSAPFRMREWADGVDKKFGIKERKTPRPPSASTNTSSLSMKRTQ</sequence>
<accession>A0A0S4J5P6</accession>
<feature type="region of interest" description="Disordered" evidence="1">
    <location>
        <begin position="557"/>
        <end position="581"/>
    </location>
</feature>
<dbReference type="AlphaFoldDB" id="A0A0S4J5P6"/>
<evidence type="ECO:0000313" key="2">
    <source>
        <dbReference type="EMBL" id="CUG84241.1"/>
    </source>
</evidence>
<evidence type="ECO:0000256" key="1">
    <source>
        <dbReference type="SAM" id="MobiDB-lite"/>
    </source>
</evidence>
<feature type="compositionally biased region" description="Basic and acidic residues" evidence="1">
    <location>
        <begin position="560"/>
        <end position="570"/>
    </location>
</feature>
<feature type="region of interest" description="Disordered" evidence="1">
    <location>
        <begin position="681"/>
        <end position="741"/>
    </location>
</feature>
<dbReference type="EMBL" id="CYKH01001112">
    <property type="protein sequence ID" value="CUG84241.1"/>
    <property type="molecule type" value="Genomic_DNA"/>
</dbReference>
<feature type="compositionally biased region" description="Basic and acidic residues" evidence="1">
    <location>
        <begin position="703"/>
        <end position="722"/>
    </location>
</feature>
<protein>
    <submittedName>
        <fullName evidence="2">Uncharacterized protein</fullName>
    </submittedName>
</protein>
<keyword evidence="3" id="KW-1185">Reference proteome</keyword>
<dbReference type="VEuPathDB" id="TriTrypDB:BSAL_88480"/>
<reference evidence="3" key="1">
    <citation type="submission" date="2015-09" db="EMBL/GenBank/DDBJ databases">
        <authorList>
            <consortium name="Pathogen Informatics"/>
        </authorList>
    </citation>
    <scope>NUCLEOTIDE SEQUENCE [LARGE SCALE GENOMIC DNA]</scope>
    <source>
        <strain evidence="3">Lake Konstanz</strain>
    </source>
</reference>
<feature type="region of interest" description="Disordered" evidence="1">
    <location>
        <begin position="604"/>
        <end position="634"/>
    </location>
</feature>
<feature type="compositionally biased region" description="Polar residues" evidence="1">
    <location>
        <begin position="622"/>
        <end position="631"/>
    </location>
</feature>
<evidence type="ECO:0000313" key="3">
    <source>
        <dbReference type="Proteomes" id="UP000051952"/>
    </source>
</evidence>
<dbReference type="Proteomes" id="UP000051952">
    <property type="component" value="Unassembled WGS sequence"/>
</dbReference>
<feature type="compositionally biased region" description="Polar residues" evidence="1">
    <location>
        <begin position="727"/>
        <end position="741"/>
    </location>
</feature>
<proteinExistence type="predicted"/>
<organism evidence="2 3">
    <name type="scientific">Bodo saltans</name>
    <name type="common">Flagellated protozoan</name>
    <dbReference type="NCBI Taxonomy" id="75058"/>
    <lineage>
        <taxon>Eukaryota</taxon>
        <taxon>Discoba</taxon>
        <taxon>Euglenozoa</taxon>
        <taxon>Kinetoplastea</taxon>
        <taxon>Metakinetoplastina</taxon>
        <taxon>Eubodonida</taxon>
        <taxon>Bodonidae</taxon>
        <taxon>Bodo</taxon>
    </lineage>
</organism>
<gene>
    <name evidence="2" type="ORF">BSAL_88480</name>
</gene>